<dbReference type="Gene3D" id="2.40.160.40">
    <property type="entry name" value="monomeric porin ompg"/>
    <property type="match status" value="1"/>
</dbReference>
<dbReference type="EMBL" id="CP053543">
    <property type="protein sequence ID" value="QJY39321.1"/>
    <property type="molecule type" value="Genomic_DNA"/>
</dbReference>
<sequence length="279" mass="30605">MKKLVVASTLLATLTSFSSAATDIEVSHGNNKETTFKLYHSIFGGLNGGFESVGSDNLKHHKETTFSLDYKIEMGQAFIMPSFDLTVPSGYSKEYKYETEAMPGAIDGTATYKDSNVAKFGIKSGYTFDNGLYTAARYRYEISDGKGEFSAYEGLNSATGNSSHKSKVHRVDLTVGYNVMDTVDLSANYIVKRADIDGKLSVKSNKDLTGNGDATAKSQELELKAVLTSFGDLKPYVQYTYKGRTQLKGSASTSDNLNFSLNEKYKNDNVFKIGVQYSF</sequence>
<feature type="chain" id="PRO_5042189689" description="Porin" evidence="2">
    <location>
        <begin position="21"/>
        <end position="279"/>
    </location>
</feature>
<gene>
    <name evidence="3" type="ORF">HOO69_22585</name>
</gene>
<keyword evidence="1 2" id="KW-0732">Signal</keyword>
<dbReference type="InterPro" id="IPR053713">
    <property type="entry name" value="Bact_OM_Channel_sf"/>
</dbReference>
<protein>
    <recommendedName>
        <fullName evidence="5">Porin</fullName>
    </recommendedName>
</protein>
<dbReference type="AlphaFoldDB" id="A0AAE7DZT6"/>
<dbReference type="Proteomes" id="UP000501443">
    <property type="component" value="Chromosome 2"/>
</dbReference>
<evidence type="ECO:0000313" key="3">
    <source>
        <dbReference type="EMBL" id="QJY39321.1"/>
    </source>
</evidence>
<evidence type="ECO:0000256" key="1">
    <source>
        <dbReference type="ARBA" id="ARBA00022729"/>
    </source>
</evidence>
<organism evidence="3 4">
    <name type="scientific">Vibrio europaeus</name>
    <dbReference type="NCBI Taxonomy" id="300876"/>
    <lineage>
        <taxon>Bacteria</taxon>
        <taxon>Pseudomonadati</taxon>
        <taxon>Pseudomonadota</taxon>
        <taxon>Gammaproteobacteria</taxon>
        <taxon>Vibrionales</taxon>
        <taxon>Vibrionaceae</taxon>
        <taxon>Vibrio</taxon>
        <taxon>Vibrio oreintalis group</taxon>
    </lineage>
</organism>
<name>A0AAE7DZT6_9VIBR</name>
<proteinExistence type="predicted"/>
<feature type="signal peptide" evidence="2">
    <location>
        <begin position="1"/>
        <end position="20"/>
    </location>
</feature>
<evidence type="ECO:0008006" key="5">
    <source>
        <dbReference type="Google" id="ProtNLM"/>
    </source>
</evidence>
<evidence type="ECO:0000313" key="4">
    <source>
        <dbReference type="Proteomes" id="UP000501443"/>
    </source>
</evidence>
<accession>A0AAE7DZT6</accession>
<evidence type="ECO:0000256" key="2">
    <source>
        <dbReference type="SAM" id="SignalP"/>
    </source>
</evidence>
<reference evidence="3 4" key="1">
    <citation type="submission" date="2020-05" db="EMBL/GenBank/DDBJ databases">
        <title>First description outside Europe of the emergent pathogen for shellfish aquaculture Vibrio europaeus.</title>
        <authorList>
            <person name="Dubert J."/>
            <person name="Rojas R."/>
        </authorList>
    </citation>
    <scope>NUCLEOTIDE SEQUENCE [LARGE SCALE GENOMIC DNA]</scope>
    <source>
        <strain evidence="3 4">NPI-1</strain>
    </source>
</reference>
<dbReference type="RefSeq" id="WP_171803231.1">
    <property type="nucleotide sequence ID" value="NZ_CP053543.1"/>
</dbReference>